<name>A0A1D1UYW4_RAMVA</name>
<evidence type="ECO:0000313" key="3">
    <source>
        <dbReference type="Proteomes" id="UP000186922"/>
    </source>
</evidence>
<feature type="region of interest" description="Disordered" evidence="1">
    <location>
        <begin position="59"/>
        <end position="81"/>
    </location>
</feature>
<evidence type="ECO:0000256" key="1">
    <source>
        <dbReference type="SAM" id="MobiDB-lite"/>
    </source>
</evidence>
<accession>A0A1D1UYW4</accession>
<reference evidence="2 3" key="1">
    <citation type="journal article" date="2016" name="Nat. Commun.">
        <title>Extremotolerant tardigrade genome and improved radiotolerance of human cultured cells by tardigrade-unique protein.</title>
        <authorList>
            <person name="Hashimoto T."/>
            <person name="Horikawa D.D."/>
            <person name="Saito Y."/>
            <person name="Kuwahara H."/>
            <person name="Kozuka-Hata H."/>
            <person name="Shin-I T."/>
            <person name="Minakuchi Y."/>
            <person name="Ohishi K."/>
            <person name="Motoyama A."/>
            <person name="Aizu T."/>
            <person name="Enomoto A."/>
            <person name="Kondo K."/>
            <person name="Tanaka S."/>
            <person name="Hara Y."/>
            <person name="Koshikawa S."/>
            <person name="Sagara H."/>
            <person name="Miura T."/>
            <person name="Yokobori S."/>
            <person name="Miyagawa K."/>
            <person name="Suzuki Y."/>
            <person name="Kubo T."/>
            <person name="Oyama M."/>
            <person name="Kohara Y."/>
            <person name="Fujiyama A."/>
            <person name="Arakawa K."/>
            <person name="Katayama T."/>
            <person name="Toyoda A."/>
            <person name="Kunieda T."/>
        </authorList>
    </citation>
    <scope>NUCLEOTIDE SEQUENCE [LARGE SCALE GENOMIC DNA]</scope>
    <source>
        <strain evidence="2 3">YOKOZUNA-1</strain>
    </source>
</reference>
<dbReference type="Proteomes" id="UP000186922">
    <property type="component" value="Unassembled WGS sequence"/>
</dbReference>
<comment type="caution">
    <text evidence="2">The sequence shown here is derived from an EMBL/GenBank/DDBJ whole genome shotgun (WGS) entry which is preliminary data.</text>
</comment>
<protein>
    <submittedName>
        <fullName evidence="2">Uncharacterized protein</fullName>
    </submittedName>
</protein>
<gene>
    <name evidence="2" type="primary">RvY_05531-1</name>
    <name evidence="2" type="synonym">RvY_05531.1</name>
    <name evidence="2" type="ORF">RvY_05531</name>
</gene>
<proteinExistence type="predicted"/>
<dbReference type="EMBL" id="BDGG01000002">
    <property type="protein sequence ID" value="GAU93615.1"/>
    <property type="molecule type" value="Genomic_DNA"/>
</dbReference>
<organism evidence="2 3">
    <name type="scientific">Ramazzottius varieornatus</name>
    <name type="common">Water bear</name>
    <name type="synonym">Tardigrade</name>
    <dbReference type="NCBI Taxonomy" id="947166"/>
    <lineage>
        <taxon>Eukaryota</taxon>
        <taxon>Metazoa</taxon>
        <taxon>Ecdysozoa</taxon>
        <taxon>Tardigrada</taxon>
        <taxon>Eutardigrada</taxon>
        <taxon>Parachela</taxon>
        <taxon>Hypsibioidea</taxon>
        <taxon>Ramazzottiidae</taxon>
        <taxon>Ramazzottius</taxon>
    </lineage>
</organism>
<feature type="compositionally biased region" description="Polar residues" evidence="1">
    <location>
        <begin position="60"/>
        <end position="74"/>
    </location>
</feature>
<keyword evidence="3" id="KW-1185">Reference proteome</keyword>
<dbReference type="AlphaFoldDB" id="A0A1D1UYW4"/>
<sequence>MEVIWPQPCYSSDKQCGMAAAALRVNSSHQKYNMLYIIHQVLTTSKQIVIGILLRKAAATSKTQKRSQSVPTSENRLHRSDLLEPWAEELSLGAKSKMNHK</sequence>
<evidence type="ECO:0000313" key="2">
    <source>
        <dbReference type="EMBL" id="GAU93615.1"/>
    </source>
</evidence>